<evidence type="ECO:0000259" key="3">
    <source>
        <dbReference type="Pfam" id="PF06429"/>
    </source>
</evidence>
<dbReference type="InterPro" id="IPR037925">
    <property type="entry name" value="FlgE/F/G-like"/>
</dbReference>
<reference evidence="6" key="1">
    <citation type="submission" date="2017-04" db="EMBL/GenBank/DDBJ databases">
        <authorList>
            <person name="Varghese N."/>
            <person name="Submissions S."/>
        </authorList>
    </citation>
    <scope>NUCLEOTIDE SEQUENCE [LARGE SCALE GENOMIC DNA]</scope>
    <source>
        <strain evidence="6">DSM 9293</strain>
    </source>
</reference>
<sequence length="258" mass="26759">MFSVMSAGTSGLESQNLWLNAIATNIANNQTPGFGERVSVLASSSGERLRPALRAVGKQIIEPSLSLTSGAHLAENVPVFSNQMMATSNPHDVAIDGNGFFVVKTADGSLAYTRSGTLQTDSQGHLELPNGNVMYPPITIPAGSSWYVTQDGTVMAGLPGQSFKPVGQLQIALIPNPAGLISSGYNLYGLSVASGTPVLVKPGQRGAGLLQTSSLNASGVNMASELTDLIQAQGAYQMNAKILAISQSLDKGLTQIIT</sequence>
<dbReference type="InterPro" id="IPR010930">
    <property type="entry name" value="Flg_bb/hook_C_dom"/>
</dbReference>
<dbReference type="OrthoDB" id="9800375at2"/>
<dbReference type="Pfam" id="PF22692">
    <property type="entry name" value="LlgE_F_G_D1"/>
    <property type="match status" value="1"/>
</dbReference>
<comment type="similarity">
    <text evidence="1 2">Belongs to the flagella basal body rod proteins family.</text>
</comment>
<feature type="domain" description="Flagellar basal-body/hook protein C-terminal" evidence="3">
    <location>
        <begin position="213"/>
        <end position="255"/>
    </location>
</feature>
<dbReference type="PANTHER" id="PTHR30435">
    <property type="entry name" value="FLAGELLAR PROTEIN"/>
    <property type="match status" value="1"/>
</dbReference>
<name>A0A1W1WF02_SULTA</name>
<dbReference type="EMBL" id="FWWY01000001">
    <property type="protein sequence ID" value="SMC04620.1"/>
    <property type="molecule type" value="Genomic_DNA"/>
</dbReference>
<dbReference type="PANTHER" id="PTHR30435:SF19">
    <property type="entry name" value="FLAGELLAR BASAL-BODY ROD PROTEIN FLGG"/>
    <property type="match status" value="1"/>
</dbReference>
<keyword evidence="5" id="KW-0966">Cell projection</keyword>
<evidence type="ECO:0000256" key="1">
    <source>
        <dbReference type="ARBA" id="ARBA00009677"/>
    </source>
</evidence>
<dbReference type="NCBIfam" id="TIGR03506">
    <property type="entry name" value="FlgEFG_subfam"/>
    <property type="match status" value="2"/>
</dbReference>
<dbReference type="STRING" id="28034.BFX07_00690"/>
<proteinExistence type="inferred from homology"/>
<protein>
    <submittedName>
        <fullName evidence="5">Flagellar basal-body rod protein FlgG</fullName>
    </submittedName>
</protein>
<dbReference type="InterPro" id="IPR053967">
    <property type="entry name" value="LlgE_F_G-like_D1"/>
</dbReference>
<accession>A0A1W1WF02</accession>
<keyword evidence="2" id="KW-0975">Bacterial flagellum</keyword>
<dbReference type="RefSeq" id="WP_084661293.1">
    <property type="nucleotide sequence ID" value="NZ_FWWY01000001.1"/>
</dbReference>
<keyword evidence="5" id="KW-0969">Cilium</keyword>
<gene>
    <name evidence="5" type="ORF">SAMN00768000_1745</name>
</gene>
<dbReference type="Proteomes" id="UP000192660">
    <property type="component" value="Unassembled WGS sequence"/>
</dbReference>
<evidence type="ECO:0000313" key="6">
    <source>
        <dbReference type="Proteomes" id="UP000192660"/>
    </source>
</evidence>
<evidence type="ECO:0000313" key="5">
    <source>
        <dbReference type="EMBL" id="SMC04620.1"/>
    </source>
</evidence>
<dbReference type="AlphaFoldDB" id="A0A1W1WF02"/>
<dbReference type="Pfam" id="PF06429">
    <property type="entry name" value="Flg_bbr_C"/>
    <property type="match status" value="1"/>
</dbReference>
<evidence type="ECO:0000256" key="2">
    <source>
        <dbReference type="RuleBase" id="RU362116"/>
    </source>
</evidence>
<organism evidence="5 6">
    <name type="scientific">Sulfobacillus thermosulfidooxidans (strain DSM 9293 / VKM B-1269 / AT-1)</name>
    <dbReference type="NCBI Taxonomy" id="929705"/>
    <lineage>
        <taxon>Bacteria</taxon>
        <taxon>Bacillati</taxon>
        <taxon>Bacillota</taxon>
        <taxon>Clostridia</taxon>
        <taxon>Eubacteriales</taxon>
        <taxon>Clostridiales Family XVII. Incertae Sedis</taxon>
        <taxon>Sulfobacillus</taxon>
    </lineage>
</organism>
<dbReference type="SUPFAM" id="SSF117143">
    <property type="entry name" value="Flagellar hook protein flgE"/>
    <property type="match status" value="1"/>
</dbReference>
<comment type="subcellular location">
    <subcellularLocation>
        <location evidence="2">Bacterial flagellum basal body</location>
    </subcellularLocation>
</comment>
<dbReference type="InterPro" id="IPR020013">
    <property type="entry name" value="Flagellar_FlgE/F/G"/>
</dbReference>
<keyword evidence="6" id="KW-1185">Reference proteome</keyword>
<dbReference type="GO" id="GO:0009425">
    <property type="term" value="C:bacterial-type flagellum basal body"/>
    <property type="evidence" value="ECO:0007669"/>
    <property type="project" value="UniProtKB-SubCell"/>
</dbReference>
<dbReference type="GO" id="GO:0071978">
    <property type="term" value="P:bacterial-type flagellum-dependent swarming motility"/>
    <property type="evidence" value="ECO:0007669"/>
    <property type="project" value="TreeGrafter"/>
</dbReference>
<feature type="domain" description="Flagellar hook protein FlgE/F/G-like D1" evidence="4">
    <location>
        <begin position="94"/>
        <end position="156"/>
    </location>
</feature>
<evidence type="ECO:0000259" key="4">
    <source>
        <dbReference type="Pfam" id="PF22692"/>
    </source>
</evidence>
<keyword evidence="5" id="KW-0282">Flagellum</keyword>